<dbReference type="Gene3D" id="3.30.70.120">
    <property type="match status" value="1"/>
</dbReference>
<dbReference type="InterPro" id="IPR002187">
    <property type="entry name" value="N-reg_PII"/>
</dbReference>
<dbReference type="PANTHER" id="PTHR30115">
    <property type="entry name" value="NITROGEN REGULATORY PROTEIN P-II"/>
    <property type="match status" value="1"/>
</dbReference>
<evidence type="ECO:0000313" key="2">
    <source>
        <dbReference type="EMBL" id="WFP15536.1"/>
    </source>
</evidence>
<dbReference type="PROSITE" id="PS00638">
    <property type="entry name" value="PII_GLNB_CTER"/>
    <property type="match status" value="1"/>
</dbReference>
<sequence length="112" mass="12038">MKLITAVIQPGRLDHVSQALTEAGFPGVTVTEVKGHGAQASRTEYYRGMAVSVPFRSKMRLELVVANEQVDTAVQLIVDHARTGQIGDGKVWVTAVEHVVRVRTGETGDAAV</sequence>
<keyword evidence="3" id="KW-1185">Reference proteome</keyword>
<organism evidence="2 3">
    <name type="scientific">Citricoccus muralis</name>
    <dbReference type="NCBI Taxonomy" id="169134"/>
    <lineage>
        <taxon>Bacteria</taxon>
        <taxon>Bacillati</taxon>
        <taxon>Actinomycetota</taxon>
        <taxon>Actinomycetes</taxon>
        <taxon>Micrococcales</taxon>
        <taxon>Micrococcaceae</taxon>
        <taxon>Citricoccus</taxon>
    </lineage>
</organism>
<dbReference type="PRINTS" id="PR00340">
    <property type="entry name" value="PIIGLNB"/>
</dbReference>
<protein>
    <submittedName>
        <fullName evidence="2">P-II family nitrogen regulator</fullName>
    </submittedName>
</protein>
<dbReference type="InterPro" id="IPR011322">
    <property type="entry name" value="N-reg_PII-like_a/b"/>
</dbReference>
<dbReference type="Pfam" id="PF00543">
    <property type="entry name" value="P-II"/>
    <property type="match status" value="1"/>
</dbReference>
<dbReference type="RefSeq" id="WP_270105027.1">
    <property type="nucleotide sequence ID" value="NZ_CP121252.1"/>
</dbReference>
<evidence type="ECO:0000256" key="1">
    <source>
        <dbReference type="RuleBase" id="RU003936"/>
    </source>
</evidence>
<dbReference type="EMBL" id="CP121252">
    <property type="protein sequence ID" value="WFP15536.1"/>
    <property type="molecule type" value="Genomic_DNA"/>
</dbReference>
<dbReference type="SUPFAM" id="SSF54913">
    <property type="entry name" value="GlnB-like"/>
    <property type="match status" value="1"/>
</dbReference>
<reference evidence="2 3" key="1">
    <citation type="submission" date="2023-04" db="EMBL/GenBank/DDBJ databases">
        <title>Funneling lignin-derived compounds into biodiesel using alkali-halophilic Citricoccus sp. P2.</title>
        <authorList>
            <person name="Luo C.-B."/>
        </authorList>
    </citation>
    <scope>NUCLEOTIDE SEQUENCE [LARGE SCALE GENOMIC DNA]</scope>
    <source>
        <strain evidence="2 3">P2</strain>
    </source>
</reference>
<proteinExistence type="inferred from homology"/>
<evidence type="ECO:0000313" key="3">
    <source>
        <dbReference type="Proteomes" id="UP001219037"/>
    </source>
</evidence>
<accession>A0ABY8H3K7</accession>
<dbReference type="InterPro" id="IPR017918">
    <property type="entry name" value="N-reg_PII_CS"/>
</dbReference>
<name>A0ABY8H3K7_9MICC</name>
<dbReference type="SMART" id="SM00938">
    <property type="entry name" value="P-II"/>
    <property type="match status" value="1"/>
</dbReference>
<dbReference type="InterPro" id="IPR015867">
    <property type="entry name" value="N-reg_PII/ATP_PRibTrfase_C"/>
</dbReference>
<dbReference type="Proteomes" id="UP001219037">
    <property type="component" value="Chromosome"/>
</dbReference>
<dbReference type="PANTHER" id="PTHR30115:SF11">
    <property type="entry name" value="NITROGEN REGULATORY PROTEIN P-II HOMOLOG"/>
    <property type="match status" value="1"/>
</dbReference>
<gene>
    <name evidence="2" type="ORF">P8192_08950</name>
</gene>
<dbReference type="PROSITE" id="PS51343">
    <property type="entry name" value="PII_GLNB_DOM"/>
    <property type="match status" value="1"/>
</dbReference>
<comment type="similarity">
    <text evidence="1">Belongs to the P(II) protein family.</text>
</comment>